<sequence>MATRQTEQQSASQRKRERDKLNQRTKRRREREYIAALEDRVQRLEQDLQLATATHPRSSSGSIRLEQDRLGQDRLGHAFGQNTSDVDSRDHTPAQSASPGSLDNLDHPARTDSSVSLAPESNSEPRRAQSTRSHVDAAIPMITIALDPLTKLLDSPAWLRLPVMSRSPVPPPRLLLQNDRFSFVVDRLKSTPNIADSLPPTPKVLDLLFGGSRNELANLIVSALAHYPILPPERFAISWLIYLFFRWYIAPSQESFAAIPPHMRPTACQLCIEHPVYIAAIIWPSLRDRLILNMGKYAFEDVFGLLSCTVRVRESFNSSFISRENDGEPQLDEAFHRRFTQESGWGILGRFWTQYPELVDGLDSGILVPEEHLLSI</sequence>
<dbReference type="PANTHER" id="PTHR37012:SF6">
    <property type="entry name" value="BZIP TRANSCRIPTION FACTOR"/>
    <property type="match status" value="1"/>
</dbReference>
<dbReference type="eggNOG" id="ENOG502SMZA">
    <property type="taxonomic scope" value="Eukaryota"/>
</dbReference>
<dbReference type="InterPro" id="IPR021833">
    <property type="entry name" value="DUF3425"/>
</dbReference>
<feature type="region of interest" description="Disordered" evidence="1">
    <location>
        <begin position="76"/>
        <end position="134"/>
    </location>
</feature>
<keyword evidence="3" id="KW-1185">Reference proteome</keyword>
<evidence type="ECO:0000313" key="2">
    <source>
        <dbReference type="EMBL" id="ETS84423.1"/>
    </source>
</evidence>
<feature type="compositionally biased region" description="Polar residues" evidence="1">
    <location>
        <begin position="1"/>
        <end position="12"/>
    </location>
</feature>
<dbReference type="InParanoid" id="W3XE96"/>
<accession>W3XE96</accession>
<protein>
    <recommendedName>
        <fullName evidence="4">BZIP domain-containing protein</fullName>
    </recommendedName>
</protein>
<evidence type="ECO:0000313" key="3">
    <source>
        <dbReference type="Proteomes" id="UP000030651"/>
    </source>
</evidence>
<dbReference type="OrthoDB" id="4161589at2759"/>
<feature type="compositionally biased region" description="Polar residues" evidence="1">
    <location>
        <begin position="111"/>
        <end position="132"/>
    </location>
</feature>
<dbReference type="Proteomes" id="UP000030651">
    <property type="component" value="Unassembled WGS sequence"/>
</dbReference>
<dbReference type="HOGENOM" id="CLU_030985_1_0_1"/>
<proteinExistence type="predicted"/>
<dbReference type="AlphaFoldDB" id="W3XE96"/>
<evidence type="ECO:0000256" key="1">
    <source>
        <dbReference type="SAM" id="MobiDB-lite"/>
    </source>
</evidence>
<organism evidence="2 3">
    <name type="scientific">Pestalotiopsis fici (strain W106-1 / CGMCC3.15140)</name>
    <dbReference type="NCBI Taxonomy" id="1229662"/>
    <lineage>
        <taxon>Eukaryota</taxon>
        <taxon>Fungi</taxon>
        <taxon>Dikarya</taxon>
        <taxon>Ascomycota</taxon>
        <taxon>Pezizomycotina</taxon>
        <taxon>Sordariomycetes</taxon>
        <taxon>Xylariomycetidae</taxon>
        <taxon>Amphisphaeriales</taxon>
        <taxon>Sporocadaceae</taxon>
        <taxon>Pestalotiopsis</taxon>
    </lineage>
</organism>
<dbReference type="GeneID" id="19267461"/>
<dbReference type="RefSeq" id="XP_007829220.1">
    <property type="nucleotide sequence ID" value="XM_007831029.1"/>
</dbReference>
<dbReference type="OMA" id="RPVQGQM"/>
<feature type="region of interest" description="Disordered" evidence="1">
    <location>
        <begin position="1"/>
        <end position="33"/>
    </location>
</feature>
<dbReference type="PANTHER" id="PTHR37012">
    <property type="entry name" value="B-ZIP TRANSCRIPTION FACTOR (EUROFUNG)-RELATED"/>
    <property type="match status" value="1"/>
</dbReference>
<dbReference type="EMBL" id="KI912110">
    <property type="protein sequence ID" value="ETS84423.1"/>
    <property type="molecule type" value="Genomic_DNA"/>
</dbReference>
<evidence type="ECO:0008006" key="4">
    <source>
        <dbReference type="Google" id="ProtNLM"/>
    </source>
</evidence>
<dbReference type="Pfam" id="PF11905">
    <property type="entry name" value="DUF3425"/>
    <property type="match status" value="1"/>
</dbReference>
<dbReference type="KEGG" id="pfy:PFICI_02448"/>
<name>W3XE96_PESFW</name>
<gene>
    <name evidence="2" type="ORF">PFICI_02448</name>
</gene>
<reference evidence="3" key="1">
    <citation type="journal article" date="2015" name="BMC Genomics">
        <title>Genomic and transcriptomic analysis of the endophytic fungus Pestalotiopsis fici reveals its lifestyle and high potential for synthesis of natural products.</title>
        <authorList>
            <person name="Wang X."/>
            <person name="Zhang X."/>
            <person name="Liu L."/>
            <person name="Xiang M."/>
            <person name="Wang W."/>
            <person name="Sun X."/>
            <person name="Che Y."/>
            <person name="Guo L."/>
            <person name="Liu G."/>
            <person name="Guo L."/>
            <person name="Wang C."/>
            <person name="Yin W.B."/>
            <person name="Stadler M."/>
            <person name="Zhang X."/>
            <person name="Liu X."/>
        </authorList>
    </citation>
    <scope>NUCLEOTIDE SEQUENCE [LARGE SCALE GENOMIC DNA]</scope>
    <source>
        <strain evidence="3">W106-1 / CGMCC3.15140</strain>
    </source>
</reference>
<dbReference type="CDD" id="cd14688">
    <property type="entry name" value="bZIP_YAP"/>
    <property type="match status" value="1"/>
</dbReference>